<dbReference type="PRINTS" id="PR01415">
    <property type="entry name" value="ANKYRIN"/>
</dbReference>
<proteinExistence type="predicted"/>
<dbReference type="OrthoDB" id="2378324at2759"/>
<dbReference type="Pfam" id="PF24883">
    <property type="entry name" value="NPHP3_N"/>
    <property type="match status" value="1"/>
</dbReference>
<dbReference type="PROSITE" id="PS50088">
    <property type="entry name" value="ANK_REPEAT"/>
    <property type="match status" value="3"/>
</dbReference>
<sequence>MLIQKITSALWGSILLLSYSEARSTAVHTSQNHYPTREIAGVSVINTPIVQAAEAFALEHSSYAIYKHVMRSWLYGVLMLDANETLGHSVDLEVHAVATLLHDLGWDMAEDSTIISTDKRFEVDGAFAAREFIHRHEDGKEWDGRKTQLVWDAIALHTERSIAYFKEVDVQVVSKGISLDFSGPAYGVPEEKYAAVAKAYPKNDLKDQVNQTIIWLCATKPQTTYAFVFSEMASSDRQHLLRGLSPGDQFATQQRMLNDARIPGTCQWFLEDKRIQNWLHGDDDPVLWLHGPSGSGKTFLSSSLVDHILKNNTEVQNLAVGAYYFDRRYVQRNAADYNLAFRSIARQIVAQLPPTSTALKSIPEEADSDDGDVYSSYKFIRRVTYKCDRMVIILDGVDPTNEDGIRALNRVLFSDHHDHSSVRLLMTARSAPTAATIRPLPSSLFEARASRGDLALYYCRAINESPVDPTYLEESHTKLFDYKKLFDMSDGLFLPILPRWFTNIGSQPNQVLLGLVESWSEESNMDVPYTFCTAVVDQIKLNEDAEMILCVLYHLIQIDELGYSFTLPMAYEALDAWGIRHKDGGEYTNAKILESCAGLVFLDAKTQALRLRSPLLMQYLRLNVFGDEYHTRHIAVLMRYLSQDTFSSGACKSSKDLKKRFQAHPYLWYAARNLSPSLAGNVNVPESFEADFLKLTATQGLIESYLQAAEAWPYLDEETYDECEESEERWRCFTRGYTSLHLAAHLGLRETTIQMLIDRGVDVEALTENGQTALHMAAEIEDDPSTLRCLLQCGSDVAVVDHDSRTPLSHAIIYGNLTSVELLLEHGADISAVDEEDLLECLREKPEIAQFLVGLGVEMPEDNEE</sequence>
<evidence type="ECO:0000313" key="5">
    <source>
        <dbReference type="EMBL" id="KAH7251328.1"/>
    </source>
</evidence>
<dbReference type="InterPro" id="IPR036770">
    <property type="entry name" value="Ankyrin_rpt-contain_sf"/>
</dbReference>
<organism evidence="5 6">
    <name type="scientific">Fusarium tricinctum</name>
    <dbReference type="NCBI Taxonomy" id="61284"/>
    <lineage>
        <taxon>Eukaryota</taxon>
        <taxon>Fungi</taxon>
        <taxon>Dikarya</taxon>
        <taxon>Ascomycota</taxon>
        <taxon>Pezizomycotina</taxon>
        <taxon>Sordariomycetes</taxon>
        <taxon>Hypocreomycetidae</taxon>
        <taxon>Hypocreales</taxon>
        <taxon>Nectriaceae</taxon>
        <taxon>Fusarium</taxon>
        <taxon>Fusarium tricinctum species complex</taxon>
    </lineage>
</organism>
<evidence type="ECO:0000313" key="6">
    <source>
        <dbReference type="Proteomes" id="UP000813427"/>
    </source>
</evidence>
<feature type="chain" id="PRO_5035429968" description="NACHT domain-containing protein" evidence="3">
    <location>
        <begin position="23"/>
        <end position="865"/>
    </location>
</feature>
<evidence type="ECO:0000256" key="1">
    <source>
        <dbReference type="ARBA" id="ARBA00022737"/>
    </source>
</evidence>
<dbReference type="PROSITE" id="PS50837">
    <property type="entry name" value="NACHT"/>
    <property type="match status" value="1"/>
</dbReference>
<protein>
    <recommendedName>
        <fullName evidence="4">NACHT domain-containing protein</fullName>
    </recommendedName>
</protein>
<dbReference type="InterPro" id="IPR056884">
    <property type="entry name" value="NPHP3-like_N"/>
</dbReference>
<comment type="caution">
    <text evidence="5">The sequence shown here is derived from an EMBL/GenBank/DDBJ whole genome shotgun (WGS) entry which is preliminary data.</text>
</comment>
<dbReference type="Gene3D" id="3.40.50.300">
    <property type="entry name" value="P-loop containing nucleotide triphosphate hydrolases"/>
    <property type="match status" value="1"/>
</dbReference>
<dbReference type="PANTHER" id="PTHR10039:SF17">
    <property type="entry name" value="FUNGAL STAND N-TERMINAL GOODBYE DOMAIN-CONTAINING PROTEIN-RELATED"/>
    <property type="match status" value="1"/>
</dbReference>
<dbReference type="Gene3D" id="1.10.3210.10">
    <property type="entry name" value="Hypothetical protein af1432"/>
    <property type="match status" value="1"/>
</dbReference>
<dbReference type="SUPFAM" id="SSF109604">
    <property type="entry name" value="HD-domain/PDEase-like"/>
    <property type="match status" value="1"/>
</dbReference>
<dbReference type="InterPro" id="IPR002110">
    <property type="entry name" value="Ankyrin_rpt"/>
</dbReference>
<feature type="domain" description="NACHT" evidence="4">
    <location>
        <begin position="285"/>
        <end position="430"/>
    </location>
</feature>
<feature type="signal peptide" evidence="3">
    <location>
        <begin position="1"/>
        <end position="22"/>
    </location>
</feature>
<gene>
    <name evidence="5" type="ORF">BKA59DRAFT_435177</name>
</gene>
<dbReference type="PROSITE" id="PS50297">
    <property type="entry name" value="ANK_REP_REGION"/>
    <property type="match status" value="3"/>
</dbReference>
<dbReference type="EMBL" id="JAGPXF010000003">
    <property type="protein sequence ID" value="KAH7251328.1"/>
    <property type="molecule type" value="Genomic_DNA"/>
</dbReference>
<keyword evidence="3" id="KW-0732">Signal</keyword>
<reference evidence="5" key="1">
    <citation type="journal article" date="2021" name="Nat. Commun.">
        <title>Genetic determinants of endophytism in the Arabidopsis root mycobiome.</title>
        <authorList>
            <person name="Mesny F."/>
            <person name="Miyauchi S."/>
            <person name="Thiergart T."/>
            <person name="Pickel B."/>
            <person name="Atanasova L."/>
            <person name="Karlsson M."/>
            <person name="Huettel B."/>
            <person name="Barry K.W."/>
            <person name="Haridas S."/>
            <person name="Chen C."/>
            <person name="Bauer D."/>
            <person name="Andreopoulos W."/>
            <person name="Pangilinan J."/>
            <person name="LaButti K."/>
            <person name="Riley R."/>
            <person name="Lipzen A."/>
            <person name="Clum A."/>
            <person name="Drula E."/>
            <person name="Henrissat B."/>
            <person name="Kohler A."/>
            <person name="Grigoriev I.V."/>
            <person name="Martin F.M."/>
            <person name="Hacquard S."/>
        </authorList>
    </citation>
    <scope>NUCLEOTIDE SEQUENCE</scope>
    <source>
        <strain evidence="5">MPI-SDFR-AT-0068</strain>
    </source>
</reference>
<accession>A0A8K0WE86</accession>
<feature type="repeat" description="ANK" evidence="2">
    <location>
        <begin position="735"/>
        <end position="768"/>
    </location>
</feature>
<feature type="repeat" description="ANK" evidence="2">
    <location>
        <begin position="769"/>
        <end position="802"/>
    </location>
</feature>
<dbReference type="InterPro" id="IPR007111">
    <property type="entry name" value="NACHT_NTPase"/>
</dbReference>
<dbReference type="Gene3D" id="1.25.40.20">
    <property type="entry name" value="Ankyrin repeat-containing domain"/>
    <property type="match status" value="1"/>
</dbReference>
<keyword evidence="2" id="KW-0040">ANK repeat</keyword>
<keyword evidence="1" id="KW-0677">Repeat</keyword>
<dbReference type="SUPFAM" id="SSF52540">
    <property type="entry name" value="P-loop containing nucleoside triphosphate hydrolases"/>
    <property type="match status" value="1"/>
</dbReference>
<dbReference type="Pfam" id="PF12796">
    <property type="entry name" value="Ank_2"/>
    <property type="match status" value="1"/>
</dbReference>
<evidence type="ECO:0000259" key="4">
    <source>
        <dbReference type="PROSITE" id="PS50837"/>
    </source>
</evidence>
<feature type="repeat" description="ANK" evidence="2">
    <location>
        <begin position="803"/>
        <end position="835"/>
    </location>
</feature>
<name>A0A8K0WE86_9HYPO</name>
<evidence type="ECO:0000256" key="3">
    <source>
        <dbReference type="SAM" id="SignalP"/>
    </source>
</evidence>
<evidence type="ECO:0000256" key="2">
    <source>
        <dbReference type="PROSITE-ProRule" id="PRU00023"/>
    </source>
</evidence>
<dbReference type="AlphaFoldDB" id="A0A8K0WE86"/>
<dbReference type="InterPro" id="IPR027417">
    <property type="entry name" value="P-loop_NTPase"/>
</dbReference>
<dbReference type="Proteomes" id="UP000813427">
    <property type="component" value="Unassembled WGS sequence"/>
</dbReference>
<dbReference type="SUPFAM" id="SSF48403">
    <property type="entry name" value="Ankyrin repeat"/>
    <property type="match status" value="1"/>
</dbReference>
<dbReference type="PANTHER" id="PTHR10039">
    <property type="entry name" value="AMELOGENIN"/>
    <property type="match status" value="1"/>
</dbReference>
<dbReference type="SMART" id="SM00248">
    <property type="entry name" value="ANK"/>
    <property type="match status" value="3"/>
</dbReference>
<keyword evidence="6" id="KW-1185">Reference proteome</keyword>